<dbReference type="Pfam" id="PF15070">
    <property type="entry name" value="GOLGA2L5"/>
    <property type="match status" value="1"/>
</dbReference>
<gene>
    <name evidence="5" type="ORF">P5673_007653</name>
</gene>
<feature type="region of interest" description="Disordered" evidence="3">
    <location>
        <begin position="1"/>
        <end position="93"/>
    </location>
</feature>
<feature type="compositionally biased region" description="Polar residues" evidence="3">
    <location>
        <begin position="670"/>
        <end position="680"/>
    </location>
</feature>
<comment type="caution">
    <text evidence="5">The sequence shown here is derived from an EMBL/GenBank/DDBJ whole genome shotgun (WGS) entry which is preliminary data.</text>
</comment>
<evidence type="ECO:0000256" key="2">
    <source>
        <dbReference type="SAM" id="Coils"/>
    </source>
</evidence>
<feature type="compositionally biased region" description="Basic and acidic residues" evidence="3">
    <location>
        <begin position="1"/>
        <end position="11"/>
    </location>
</feature>
<evidence type="ECO:0000256" key="3">
    <source>
        <dbReference type="SAM" id="MobiDB-lite"/>
    </source>
</evidence>
<evidence type="ECO:0000313" key="6">
    <source>
        <dbReference type="Proteomes" id="UP001249851"/>
    </source>
</evidence>
<dbReference type="Proteomes" id="UP001249851">
    <property type="component" value="Unassembled WGS sequence"/>
</dbReference>
<feature type="compositionally biased region" description="Low complexity" evidence="3">
    <location>
        <begin position="37"/>
        <end position="48"/>
    </location>
</feature>
<evidence type="ECO:0000256" key="1">
    <source>
        <dbReference type="ARBA" id="ARBA00023054"/>
    </source>
</evidence>
<name>A0AAD9VAX0_ACRCE</name>
<feature type="compositionally biased region" description="Basic residues" evidence="3">
    <location>
        <begin position="12"/>
        <end position="22"/>
    </location>
</feature>
<proteinExistence type="predicted"/>
<dbReference type="InterPro" id="IPR024858">
    <property type="entry name" value="GOLGA"/>
</dbReference>
<dbReference type="InterPro" id="IPR043976">
    <property type="entry name" value="GOLGA_cons_dom"/>
</dbReference>
<keyword evidence="1 2" id="KW-0175">Coiled coil</keyword>
<protein>
    <submittedName>
        <fullName evidence="5">Golgin subfamily A member 2</fullName>
    </submittedName>
</protein>
<dbReference type="GO" id="GO:0000137">
    <property type="term" value="C:Golgi cis cisterna"/>
    <property type="evidence" value="ECO:0007669"/>
    <property type="project" value="TreeGrafter"/>
</dbReference>
<dbReference type="GO" id="GO:0032580">
    <property type="term" value="C:Golgi cisterna membrane"/>
    <property type="evidence" value="ECO:0007669"/>
    <property type="project" value="TreeGrafter"/>
</dbReference>
<dbReference type="AlphaFoldDB" id="A0AAD9VAX0"/>
<feature type="coiled-coil region" evidence="2">
    <location>
        <begin position="863"/>
        <end position="904"/>
    </location>
</feature>
<accession>A0AAD9VAX0</accession>
<feature type="coiled-coil region" evidence="2">
    <location>
        <begin position="320"/>
        <end position="591"/>
    </location>
</feature>
<dbReference type="PANTHER" id="PTHR10881:SF46">
    <property type="entry name" value="GOLGIN SUBFAMILY A MEMBER 2"/>
    <property type="match status" value="1"/>
</dbReference>
<sequence length="1031" mass="117703">MADADREEKLAAARKKLKKFQQKRTPSSPAVRDFKAPLLNSSSNVPNSAESAEIPLTTKNDGDVNPHEQASGLSSPQPINGAHSPEDHSSQRHLTLESNHREYSTTEKIKQLCTQINGLMNQDFYVNGEDPHRNHELEEKVQSFKRSNDQLNTQVNDQERTELANKQLLEQRSLKEQLEVHIQTIGILVGEKQELQSTVSQLQRKYDIKQSENTELTSRLQTVRQKAGELEKNLANVTASCEKYEDDSKRFRQERDKYQTAIYTQNQEKEELVQQNEELKVKLQTKLAECEQLNKNESELSFKLKQAELVVQQLSGEPSSSEINNLVQQLQSEKIDLESKLEQVNTTMQRLAADKGDLLRQHADEVDQYERRIRFLTEEVETHGKEKNALILKESELQDSLQRVQKELVDLQEKEATQQVESTQLAAAEIERLAEDKQRLAEHLQNEGKENDRLVREQERYLQRIQELESALARMGEEAIDKATLLETAQSDKETISRALKQNKDLKEKMEQLEERFVTMLLSKTSEIQSLREELDLTSEKLQEEVSKGENMTSSLREELDISSQQLLEQLAKKNMDLASLKNELSQSEARLTEQFLLNEKNAEATNQSERTSNLQYQLGVAQNTINQLTAQNAELQEMLRNVENGGSMEPSGTESSDEEQASKRPVNGPQVQHAHNGTTDSEDGEIQLKRLAPDVIPVQASEHIVGETPPYMNGTFSEGESLSGTDSGEEMSRFTVCVYPATGDGTRPVSEHFAQNTRREGRRLSQIKTTHGAATKSATAATVQEQCQQHIHEQQQKIQLLQAVIEKQKLQIERKEEPELPNVPLEQMEQDDMSHEAMKMAFSKLQYITLYQTQRTALKSYYKDREKLIAQLSSEKANMQEKMNQLQDLIKRVLEERSELRIQQHQLQSAINSRLVEHDHQSPISSFQDGDEIIEAQEQTELSSDLNGQNTMDNTEVSSSSIPEETGTELSQIDENDELDRNEGTARQILQILEQLSPSEEGTYKGWMSPDVRHREFLPCRYCDGRVLRL</sequence>
<reference evidence="5" key="2">
    <citation type="journal article" date="2023" name="Science">
        <title>Genomic signatures of disease resistance in endangered staghorn corals.</title>
        <authorList>
            <person name="Vollmer S.V."/>
            <person name="Selwyn J.D."/>
            <person name="Despard B.A."/>
            <person name="Roesel C.L."/>
        </authorList>
    </citation>
    <scope>NUCLEOTIDE SEQUENCE</scope>
    <source>
        <strain evidence="5">K2</strain>
    </source>
</reference>
<dbReference type="GO" id="GO:0005801">
    <property type="term" value="C:cis-Golgi network"/>
    <property type="evidence" value="ECO:0007669"/>
    <property type="project" value="TreeGrafter"/>
</dbReference>
<organism evidence="5 6">
    <name type="scientific">Acropora cervicornis</name>
    <name type="common">Staghorn coral</name>
    <dbReference type="NCBI Taxonomy" id="6130"/>
    <lineage>
        <taxon>Eukaryota</taxon>
        <taxon>Metazoa</taxon>
        <taxon>Cnidaria</taxon>
        <taxon>Anthozoa</taxon>
        <taxon>Hexacorallia</taxon>
        <taxon>Scleractinia</taxon>
        <taxon>Astrocoeniina</taxon>
        <taxon>Acroporidae</taxon>
        <taxon>Acropora</taxon>
    </lineage>
</organism>
<keyword evidence="6" id="KW-1185">Reference proteome</keyword>
<evidence type="ECO:0000313" key="5">
    <source>
        <dbReference type="EMBL" id="KAK2567783.1"/>
    </source>
</evidence>
<feature type="coiled-coil region" evidence="2">
    <location>
        <begin position="134"/>
        <end position="161"/>
    </location>
</feature>
<dbReference type="GO" id="GO:0007030">
    <property type="term" value="P:Golgi organization"/>
    <property type="evidence" value="ECO:0007669"/>
    <property type="project" value="TreeGrafter"/>
</dbReference>
<dbReference type="EMBL" id="JARQWQ010000013">
    <property type="protein sequence ID" value="KAK2567783.1"/>
    <property type="molecule type" value="Genomic_DNA"/>
</dbReference>
<feature type="compositionally biased region" description="Basic and acidic residues" evidence="3">
    <location>
        <begin position="84"/>
        <end position="93"/>
    </location>
</feature>
<feature type="coiled-coil region" evidence="2">
    <location>
        <begin position="192"/>
        <end position="296"/>
    </location>
</feature>
<feature type="region of interest" description="Disordered" evidence="3">
    <location>
        <begin position="644"/>
        <end position="685"/>
    </location>
</feature>
<feature type="region of interest" description="Disordered" evidence="3">
    <location>
        <begin position="943"/>
        <end position="971"/>
    </location>
</feature>
<reference evidence="5" key="1">
    <citation type="journal article" date="2023" name="G3 (Bethesda)">
        <title>Whole genome assembly and annotation of the endangered Caribbean coral Acropora cervicornis.</title>
        <authorList>
            <person name="Selwyn J.D."/>
            <person name="Vollmer S.V."/>
        </authorList>
    </citation>
    <scope>NUCLEOTIDE SEQUENCE</scope>
    <source>
        <strain evidence="5">K2</strain>
    </source>
</reference>
<dbReference type="PANTHER" id="PTHR10881">
    <property type="entry name" value="GOLGIN SUBFAMILY A MEMBER-RELATED"/>
    <property type="match status" value="1"/>
</dbReference>
<evidence type="ECO:0000259" key="4">
    <source>
        <dbReference type="Pfam" id="PF15070"/>
    </source>
</evidence>
<feature type="domain" description="Golgin subfamily A conserved" evidence="4">
    <location>
        <begin position="343"/>
        <end position="662"/>
    </location>
</feature>